<proteinExistence type="inferred from homology"/>
<reference evidence="6 7" key="1">
    <citation type="submission" date="2024-02" db="EMBL/GenBank/DDBJ databases">
        <authorList>
            <person name="Daric V."/>
            <person name="Darras S."/>
        </authorList>
    </citation>
    <scope>NUCLEOTIDE SEQUENCE [LARGE SCALE GENOMIC DNA]</scope>
</reference>
<sequence>MEMNEIVLRILRRHNSYISHILDSSKQVEAYMCNINANRGEFIIRGTLFVYSSFSKPGFLTRSLLYSYVPAYYGFIILDPLQLCSLCEPVCYSSVEVNERESGLLKYARYDCPFYVHLLNFASVEECDRIGQLLVDLMQDEEQDVYEKQDLAYRTRNFRIYEVHSDDEFEHELLQ</sequence>
<evidence type="ECO:0000256" key="5">
    <source>
        <dbReference type="ARBA" id="ARBA00047661"/>
    </source>
</evidence>
<evidence type="ECO:0000313" key="6">
    <source>
        <dbReference type="EMBL" id="CAK8671207.1"/>
    </source>
</evidence>
<accession>A0ABP0EYR7</accession>
<comment type="catalytic activity">
    <reaction evidence="5">
        <text>a 5'-end (N(7)-methyl 5'-triphosphoguanosine)-ribonucleoside in mRNA + H2O = N(7)-methyl-GDP + a 5'-end phospho-ribonucleoside in mRNA + 2 H(+)</text>
        <dbReference type="Rhea" id="RHEA:67484"/>
        <dbReference type="Rhea" id="RHEA-COMP:15692"/>
        <dbReference type="Rhea" id="RHEA-COMP:17167"/>
        <dbReference type="ChEBI" id="CHEBI:15377"/>
        <dbReference type="ChEBI" id="CHEBI:15378"/>
        <dbReference type="ChEBI" id="CHEBI:63714"/>
        <dbReference type="ChEBI" id="CHEBI:138282"/>
        <dbReference type="ChEBI" id="CHEBI:156461"/>
        <dbReference type="EC" id="3.6.1.62"/>
    </reaction>
    <physiologicalReaction direction="left-to-right" evidence="5">
        <dbReference type="Rhea" id="RHEA:67485"/>
    </physiologicalReaction>
</comment>
<organism evidence="6 7">
    <name type="scientific">Clavelina lepadiformis</name>
    <name type="common">Light-bulb sea squirt</name>
    <name type="synonym">Ascidia lepadiformis</name>
    <dbReference type="NCBI Taxonomy" id="159417"/>
    <lineage>
        <taxon>Eukaryota</taxon>
        <taxon>Metazoa</taxon>
        <taxon>Chordata</taxon>
        <taxon>Tunicata</taxon>
        <taxon>Ascidiacea</taxon>
        <taxon>Aplousobranchia</taxon>
        <taxon>Clavelinidae</taxon>
        <taxon>Clavelina</taxon>
    </lineage>
</organism>
<dbReference type="EC" id="3.6.1.62" evidence="4"/>
<dbReference type="InterPro" id="IPR010334">
    <property type="entry name" value="Dcp1"/>
</dbReference>
<evidence type="ECO:0000256" key="3">
    <source>
        <dbReference type="ARBA" id="ARBA00022490"/>
    </source>
</evidence>
<dbReference type="EMBL" id="CAWYQH010000001">
    <property type="protein sequence ID" value="CAK8671207.1"/>
    <property type="molecule type" value="Genomic_DNA"/>
</dbReference>
<evidence type="ECO:0000256" key="2">
    <source>
        <dbReference type="ARBA" id="ARBA00008778"/>
    </source>
</evidence>
<evidence type="ECO:0000256" key="1">
    <source>
        <dbReference type="ARBA" id="ARBA00004496"/>
    </source>
</evidence>
<keyword evidence="3" id="KW-0963">Cytoplasm</keyword>
<protein>
    <recommendedName>
        <fullName evidence="4">5'-(N(7)-methylguanosine 5'-triphospho)-[mRNA] hydrolase</fullName>
        <ecNumber evidence="4">3.6.1.62</ecNumber>
    </recommendedName>
</protein>
<name>A0ABP0EYR7_CLALP</name>
<comment type="caution">
    <text evidence="6">The sequence shown here is derived from an EMBL/GenBank/DDBJ whole genome shotgun (WGS) entry which is preliminary data.</text>
</comment>
<comment type="subcellular location">
    <subcellularLocation>
        <location evidence="1">Cytoplasm</location>
    </subcellularLocation>
</comment>
<dbReference type="Pfam" id="PF06058">
    <property type="entry name" value="DCP1"/>
    <property type="match status" value="1"/>
</dbReference>
<evidence type="ECO:0000256" key="4">
    <source>
        <dbReference type="ARBA" id="ARBA00026102"/>
    </source>
</evidence>
<dbReference type="Gene3D" id="2.30.29.30">
    <property type="entry name" value="Pleckstrin-homology domain (PH domain)/Phosphotyrosine-binding domain (PTB)"/>
    <property type="match status" value="1"/>
</dbReference>
<dbReference type="Proteomes" id="UP001642483">
    <property type="component" value="Unassembled WGS sequence"/>
</dbReference>
<dbReference type="InterPro" id="IPR011993">
    <property type="entry name" value="PH-like_dom_sf"/>
</dbReference>
<keyword evidence="7" id="KW-1185">Reference proteome</keyword>
<evidence type="ECO:0000313" key="7">
    <source>
        <dbReference type="Proteomes" id="UP001642483"/>
    </source>
</evidence>
<gene>
    <name evidence="6" type="ORF">CVLEPA_LOCUS218</name>
</gene>
<comment type="similarity">
    <text evidence="2">Belongs to the DCP1 family.</text>
</comment>